<dbReference type="GO" id="GO:1905515">
    <property type="term" value="P:non-motile cilium assembly"/>
    <property type="evidence" value="ECO:0007669"/>
    <property type="project" value="TreeGrafter"/>
</dbReference>
<dbReference type="GO" id="GO:1904491">
    <property type="term" value="P:protein localization to ciliary transition zone"/>
    <property type="evidence" value="ECO:0007669"/>
    <property type="project" value="TreeGrafter"/>
</dbReference>
<name>A0A2V0P2I9_9CHLO</name>
<dbReference type="GO" id="GO:0035869">
    <property type="term" value="C:ciliary transition zone"/>
    <property type="evidence" value="ECO:0007669"/>
    <property type="project" value="TreeGrafter"/>
</dbReference>
<feature type="domain" description="CEP76/DRC7 peptidase-like" evidence="4">
    <location>
        <begin position="1560"/>
        <end position="1618"/>
    </location>
</feature>
<feature type="domain" description="CC2D2A N-terminal C2" evidence="3">
    <location>
        <begin position="609"/>
        <end position="740"/>
    </location>
</feature>
<dbReference type="OrthoDB" id="2162143at2759"/>
<dbReference type="InterPro" id="IPR056290">
    <property type="entry name" value="CEPT76/DRC7_peptidase-like_dom"/>
</dbReference>
<feature type="domain" description="CEP76/DRC7 peptidase-like" evidence="4">
    <location>
        <begin position="1690"/>
        <end position="1752"/>
    </location>
</feature>
<feature type="compositionally biased region" description="Basic and acidic residues" evidence="2">
    <location>
        <begin position="51"/>
        <end position="70"/>
    </location>
</feature>
<dbReference type="EMBL" id="BDRX01000044">
    <property type="protein sequence ID" value="GBF93799.1"/>
    <property type="molecule type" value="Genomic_DNA"/>
</dbReference>
<accession>A0A2V0P2I9</accession>
<feature type="compositionally biased region" description="Low complexity" evidence="2">
    <location>
        <begin position="339"/>
        <end position="357"/>
    </location>
</feature>
<evidence type="ECO:0000256" key="2">
    <source>
        <dbReference type="SAM" id="MobiDB-lite"/>
    </source>
</evidence>
<feature type="coiled-coil region" evidence="1">
    <location>
        <begin position="376"/>
        <end position="403"/>
    </location>
</feature>
<keyword evidence="6" id="KW-1185">Reference proteome</keyword>
<proteinExistence type="predicted"/>
<dbReference type="InterPro" id="IPR028928">
    <property type="entry name" value="CC2D2AN-C2"/>
</dbReference>
<dbReference type="PANTHER" id="PTHR20837:SF0">
    <property type="entry name" value="COILED-COIL AND C2 DOMAIN-CONTAINING PROTEIN 2A"/>
    <property type="match status" value="1"/>
</dbReference>
<feature type="region of interest" description="Disordered" evidence="2">
    <location>
        <begin position="1344"/>
        <end position="1376"/>
    </location>
</feature>
<dbReference type="InParanoid" id="A0A2V0P2I9"/>
<feature type="compositionally biased region" description="Gly residues" evidence="2">
    <location>
        <begin position="35"/>
        <end position="44"/>
    </location>
</feature>
<dbReference type="Pfam" id="PF15625">
    <property type="entry name" value="CC2D2AN-C2"/>
    <property type="match status" value="1"/>
</dbReference>
<comment type="caution">
    <text evidence="5">The sequence shown here is derived from an EMBL/GenBank/DDBJ whole genome shotgun (WGS) entry which is preliminary data.</text>
</comment>
<feature type="region of interest" description="Disordered" evidence="2">
    <location>
        <begin position="1637"/>
        <end position="1689"/>
    </location>
</feature>
<feature type="region of interest" description="Disordered" evidence="2">
    <location>
        <begin position="1194"/>
        <end position="1276"/>
    </location>
</feature>
<evidence type="ECO:0000259" key="3">
    <source>
        <dbReference type="Pfam" id="PF15625"/>
    </source>
</evidence>
<feature type="region of interest" description="Disordered" evidence="2">
    <location>
        <begin position="20"/>
        <end position="74"/>
    </location>
</feature>
<evidence type="ECO:0000313" key="5">
    <source>
        <dbReference type="EMBL" id="GBF93799.1"/>
    </source>
</evidence>
<dbReference type="InterPro" id="IPR052434">
    <property type="entry name" value="Tectonic-like_complex_comp"/>
</dbReference>
<feature type="region of interest" description="Disordered" evidence="2">
    <location>
        <begin position="321"/>
        <end position="375"/>
    </location>
</feature>
<feature type="compositionally biased region" description="Gly residues" evidence="2">
    <location>
        <begin position="321"/>
        <end position="338"/>
    </location>
</feature>
<dbReference type="Pfam" id="PF24656">
    <property type="entry name" value="CEPT76_peptidase"/>
    <property type="match status" value="2"/>
</dbReference>
<reference evidence="5 6" key="1">
    <citation type="journal article" date="2018" name="Sci. Rep.">
        <title>Raphidocelis subcapitata (=Pseudokirchneriella subcapitata) provides an insight into genome evolution and environmental adaptations in the Sphaeropleales.</title>
        <authorList>
            <person name="Suzuki S."/>
            <person name="Yamaguchi H."/>
            <person name="Nakajima N."/>
            <person name="Kawachi M."/>
        </authorList>
    </citation>
    <scope>NUCLEOTIDE SEQUENCE [LARGE SCALE GENOMIC DNA]</scope>
    <source>
        <strain evidence="5 6">NIES-35</strain>
    </source>
</reference>
<keyword evidence="1" id="KW-0175">Coiled coil</keyword>
<dbReference type="Proteomes" id="UP000247498">
    <property type="component" value="Unassembled WGS sequence"/>
</dbReference>
<evidence type="ECO:0000259" key="4">
    <source>
        <dbReference type="Pfam" id="PF24656"/>
    </source>
</evidence>
<dbReference type="PANTHER" id="PTHR20837">
    <property type="entry name" value="CENTROSOMAL PROTEIN-RELATED"/>
    <property type="match status" value="1"/>
</dbReference>
<gene>
    <name evidence="5" type="ORF">Rsub_06131</name>
</gene>
<feature type="compositionally biased region" description="Gly residues" evidence="2">
    <location>
        <begin position="1197"/>
        <end position="1206"/>
    </location>
</feature>
<organism evidence="5 6">
    <name type="scientific">Raphidocelis subcapitata</name>
    <dbReference type="NCBI Taxonomy" id="307507"/>
    <lineage>
        <taxon>Eukaryota</taxon>
        <taxon>Viridiplantae</taxon>
        <taxon>Chlorophyta</taxon>
        <taxon>core chlorophytes</taxon>
        <taxon>Chlorophyceae</taxon>
        <taxon>CS clade</taxon>
        <taxon>Sphaeropleales</taxon>
        <taxon>Selenastraceae</taxon>
        <taxon>Raphidocelis</taxon>
    </lineage>
</organism>
<evidence type="ECO:0000256" key="1">
    <source>
        <dbReference type="SAM" id="Coils"/>
    </source>
</evidence>
<feature type="compositionally biased region" description="Low complexity" evidence="2">
    <location>
        <begin position="1637"/>
        <end position="1688"/>
    </location>
</feature>
<protein>
    <submittedName>
        <fullName evidence="5">Uncharacterized protein</fullName>
    </submittedName>
</protein>
<dbReference type="STRING" id="307507.A0A2V0P2I9"/>
<evidence type="ECO:0000313" key="6">
    <source>
        <dbReference type="Proteomes" id="UP000247498"/>
    </source>
</evidence>
<sequence>MIPGDVDDSPLAGLRRRLEAKRPLLADGEADAAPGNGGGGGGPGLQLQQEQQEREARAQADAEHGGRDDGSGGAAHAAALSDLVTFGGCAAAAPFDPQLEAALFLAFARDARGAPAPSAARRAADAASRVPEEELGLFVPPHPRVNNGSLYKLEQRLSRATAIDPSALARRAATGAPLPEPRPLAAAPGGRWWFGANGLMLQEPCPLKPHKERPARRWDQNEAETATAFLAPAAHGGGAAEEGRSYRLDVEVGRLEFGVHPGMGPEQRLAAKLLATYRELKRRQAVRLGPFYARRLAALEDALLAARAALFEAQEEGCGDGGGGGGGGGGGAGSGGGAQQAAAEAAGASPARRQSAAAGGGRRDQDGEPASQQDRVLELARRCAQLERDVAEARQLREEEAALLARTVGAMRRTWGELLAVRSRQGCALTDVQMQLVEAREEDDTPLQPDGLTRAGLDVALLIAEAEPISGLPDWPCDFPPGPEPPPAGFRLRRVEGMCAAHAAAVAEARARLELLQGRVSADPEDPETRALEARLALLGPAPRRAPATAEAAEAARARAEAEVVAAQAARKATLLEPVLTLATTPLGDASGQLAAAGLRAPGQGLGERCRYYARLLINRKVVGRTQLAALRDDFTADFREVFSVRLLKWPEAIQLQLWEHGSLHDTHLASVYLPVPGAGGSPHIDPRPQAVSWASLEPAEPAPSDEAAARGAAAGAADGQELGAPVFPAGVVFVRSGWVPEGGFAAVGCGAFGGPLSGTGEQPRAAAELLATGADATATLTLVRPFAGSPPPQSLLLGHPPADALSGGAAGRGSSAGAWVTYDNPLSFDGAGPAGDWGLGSAQRQQLPVNSASGGGGGTNRARVASTLGRLRTNPLGSEGGAAWSAGGGGARGKLGGWDVEAAPSLMPPQPAMTRERALLRTVAAGGQASRVRAAEWLRSQVVDPNDPRNAELLELLRAREAAAGAAGQASSDLFRLGLLPDLLLAFDRLFDQRVAFLRRRWEAGAYREGDVADGGAPCLVAPLSASDVRDQQDAFLGALARLEAAALGLPPAQLPTTIAVDGAAGRAAAAVGGLLVAPGGGRQERAQRWAQGALARALEERQQRIRDFALRLRAAGSHGPGERGAGRRRLHTDDVVRDTALPEFKLDLSSLLALMQPARPLRPRRVVRKITAAVPRETALVVTVQRAADLPARLEGGGGGGGSPTRGAQWSPTRGAAANRLSRAGARATADHAPPGAGAAPSPPASPSRRQTGGAPPVGWEAGGPGWEDVEGEPVGAGPGLSCFVEVKFRGAARRTVTIAFPVFDLHQEASPMALKESEGVLTVNVFDEVLTAASQQRLERARAASAARRGTRATRGDGDDDDDGGGGGGGGGISGNAAAWEALTEGGKLPERERRFLGCLRVPLAAIYQAEAIEGTFKLEVPPVILGYHQPTGRAPTLTLFITLRPRLAAPAPPDEERVSGEQDDVAQHAHRWVPALQALPQCRGRVVRAMAVDPDGLGTLLPRFVAPMQLPPQFEAAGAAPPAEPEDLGRLMLSLARWVAAVPFIEDAAFRRRRVDVWCGNAEALELGGCDHEEHAHMLAGLFLEVGQQAYVVLGTSLQGAAAAFVLTTGEAVGAAAAAAAAAEAGTAATAAAAQHGGDGAPAPAAGHSEAAADPAEQQQQQPQPAAAAAGAEQAAGGAASAPPHDARKLRLWNPLTGGCVPVRDPACEMREVGTVYDSANVWANVQPSGHPWDMRWNLADGAAWRPLFGAVLPPRELASMQVPPSYVDLDRLVYEELEARLEETVRAALYEARSVVITQPNNRLSRVLKALLRELPAQLAAIDAAALEASGAMAEGAGLPEGAGGGEAADYAAAKLRERTRLLRSLQAAHNGRVSREMRGCAINGQVLALPFSDNWAAAAAEAVLNTGLHRTTDPRVKFAMAAFVEPMGAAWVCRMWVYAAAVRDAA</sequence>